<organism evidence="2 3">
    <name type="scientific">Piscinibacter terrae</name>
    <dbReference type="NCBI Taxonomy" id="2496871"/>
    <lineage>
        <taxon>Bacteria</taxon>
        <taxon>Pseudomonadati</taxon>
        <taxon>Pseudomonadota</taxon>
        <taxon>Betaproteobacteria</taxon>
        <taxon>Burkholderiales</taxon>
        <taxon>Sphaerotilaceae</taxon>
        <taxon>Piscinibacter</taxon>
    </lineage>
</organism>
<keyword evidence="3" id="KW-1185">Reference proteome</keyword>
<dbReference type="Proteomes" id="UP000267464">
    <property type="component" value="Unassembled WGS sequence"/>
</dbReference>
<keyword evidence="1" id="KW-0812">Transmembrane</keyword>
<feature type="transmembrane region" description="Helical" evidence="1">
    <location>
        <begin position="43"/>
        <end position="65"/>
    </location>
</feature>
<name>A0A3N7HQ67_9BURK</name>
<comment type="caution">
    <text evidence="2">The sequence shown here is derived from an EMBL/GenBank/DDBJ whole genome shotgun (WGS) entry which is preliminary data.</text>
</comment>
<dbReference type="OrthoDB" id="8563966at2"/>
<dbReference type="RefSeq" id="WP_124540849.1">
    <property type="nucleotide sequence ID" value="NZ_QUSW01000003.1"/>
</dbReference>
<accession>A0A3N7HQ67</accession>
<gene>
    <name evidence="2" type="ORF">DZC73_13555</name>
</gene>
<keyword evidence="1" id="KW-0472">Membrane</keyword>
<reference evidence="2 3" key="1">
    <citation type="submission" date="2018-08" db="EMBL/GenBank/DDBJ databases">
        <authorList>
            <person name="Khan S.A."/>
            <person name="Jeon C.O."/>
            <person name="Chun B.H."/>
            <person name="Jeong S.E."/>
        </authorList>
    </citation>
    <scope>NUCLEOTIDE SEQUENCE [LARGE SCALE GENOMIC DNA]</scope>
    <source>
        <strain evidence="2 3">S-16</strain>
    </source>
</reference>
<dbReference type="EMBL" id="QUSW01000003">
    <property type="protein sequence ID" value="RQP24324.1"/>
    <property type="molecule type" value="Genomic_DNA"/>
</dbReference>
<evidence type="ECO:0000313" key="2">
    <source>
        <dbReference type="EMBL" id="RQP24324.1"/>
    </source>
</evidence>
<protein>
    <submittedName>
        <fullName evidence="2">LapA family protein</fullName>
    </submittedName>
</protein>
<evidence type="ECO:0000256" key="1">
    <source>
        <dbReference type="SAM" id="Phobius"/>
    </source>
</evidence>
<keyword evidence="1" id="KW-1133">Transmembrane helix</keyword>
<dbReference type="AlphaFoldDB" id="A0A3N7HQ67"/>
<proteinExistence type="predicted"/>
<sequence>MRFRTLFLFVVIGLTVLFALLNWPAFTEPATLSLVFGTVQAPVGVIMLCVTFLLGAMCLAYLIYIQGTALLDARRHTKELQAQRDLVDKAEASRFMELHTFVADEMKAQAQMHADMRAQLMARLELLEQHTRVAMQETGNSLSAYIGELEDRLEHRHGNGLPGDPTAH</sequence>
<evidence type="ECO:0000313" key="3">
    <source>
        <dbReference type="Proteomes" id="UP000267464"/>
    </source>
</evidence>
<reference evidence="2 3" key="2">
    <citation type="submission" date="2018-12" db="EMBL/GenBank/DDBJ databases">
        <title>Rhizobacter gummiphilus sp. nov., a rubber-degrading bacterium isolated from the soil of a botanical garden in Japan.</title>
        <authorList>
            <person name="Shunsuke S.S."/>
        </authorList>
    </citation>
    <scope>NUCLEOTIDE SEQUENCE [LARGE SCALE GENOMIC DNA]</scope>
    <source>
        <strain evidence="2 3">S-16</strain>
    </source>
</reference>